<evidence type="ECO:0000313" key="2">
    <source>
        <dbReference type="Proteomes" id="UP000036608"/>
    </source>
</evidence>
<sequence>MVEVSAIKSVVLFSGKTKEINPNIQLAKKLGSIKEFFGKQSCLRRETSNGRAFARGLFQLVEIDITIVVARGVLLEVLFYVFQQVFIVDGAGWCFLQRSLNDLVL</sequence>
<protein>
    <submittedName>
        <fullName evidence="1">Uncharacterized protein</fullName>
    </submittedName>
</protein>
<dbReference type="AlphaFoldDB" id="A0A0H5A278"/>
<evidence type="ECO:0000313" key="1">
    <source>
        <dbReference type="EMBL" id="AKS04919.1"/>
    </source>
</evidence>
<reference evidence="2" key="2">
    <citation type="submission" date="2015-05" db="EMBL/GenBank/DDBJ databases">
        <authorList>
            <person name="Swarnkar M.K."/>
            <person name="Vyas P."/>
            <person name="Rahi P."/>
            <person name="Thakur R."/>
            <person name="Thakur N."/>
            <person name="Singh A.K."/>
            <person name="Gulati A."/>
        </authorList>
    </citation>
    <scope>NUCLEOTIDE SEQUENCE [LARGE SCALE GENOMIC DNA]</scope>
    <source>
        <strain evidence="2">745</strain>
    </source>
</reference>
<dbReference type="KEGG" id="ptv:AA957_01910"/>
<name>A0A0H5A278_9PSED</name>
<proteinExistence type="predicted"/>
<dbReference type="EMBL" id="CP011507">
    <property type="protein sequence ID" value="AKS04919.1"/>
    <property type="molecule type" value="Genomic_DNA"/>
</dbReference>
<dbReference type="Proteomes" id="UP000036608">
    <property type="component" value="Chromosome"/>
</dbReference>
<reference evidence="1 2" key="1">
    <citation type="journal article" date="2015" name="Genome Announc.">
        <title>Complete Genome Sequence of the Rhizobacterium Pseudomonas trivialis Strain IHBB745 with Multiple Plant Growth-Promoting Activities and Tolerance to Desiccation and Alkalinity.</title>
        <authorList>
            <person name="Gulati A."/>
            <person name="Swarnkar M.K."/>
            <person name="Vyas P."/>
            <person name="Rahi P."/>
            <person name="Thakur R."/>
            <person name="Thakur N."/>
            <person name="Singh A.K."/>
        </authorList>
    </citation>
    <scope>NUCLEOTIDE SEQUENCE [LARGE SCALE GENOMIC DNA]</scope>
    <source>
        <strain evidence="2">745</strain>
    </source>
</reference>
<gene>
    <name evidence="1" type="ORF">AA957_01910</name>
</gene>
<organism evidence="1 2">
    <name type="scientific">Pseudomonas trivialis</name>
    <dbReference type="NCBI Taxonomy" id="200450"/>
    <lineage>
        <taxon>Bacteria</taxon>
        <taxon>Pseudomonadati</taxon>
        <taxon>Pseudomonadota</taxon>
        <taxon>Gammaproteobacteria</taxon>
        <taxon>Pseudomonadales</taxon>
        <taxon>Pseudomonadaceae</taxon>
        <taxon>Pseudomonas</taxon>
    </lineage>
</organism>
<accession>A0A0H5A278</accession>